<dbReference type="GO" id="GO:0005085">
    <property type="term" value="F:guanyl-nucleotide exchange factor activity"/>
    <property type="evidence" value="ECO:0007669"/>
    <property type="project" value="TreeGrafter"/>
</dbReference>
<dbReference type="InterPro" id="IPR001190">
    <property type="entry name" value="SRCR"/>
</dbReference>
<organism evidence="4 5">
    <name type="scientific">Symbiodinium pilosum</name>
    <name type="common">Dinoflagellate</name>
    <dbReference type="NCBI Taxonomy" id="2952"/>
    <lineage>
        <taxon>Eukaryota</taxon>
        <taxon>Sar</taxon>
        <taxon>Alveolata</taxon>
        <taxon>Dinophyceae</taxon>
        <taxon>Suessiales</taxon>
        <taxon>Symbiodiniaceae</taxon>
        <taxon>Symbiodinium</taxon>
    </lineage>
</organism>
<evidence type="ECO:0000256" key="2">
    <source>
        <dbReference type="PROSITE-ProRule" id="PRU00235"/>
    </source>
</evidence>
<dbReference type="SUPFAM" id="SSF50985">
    <property type="entry name" value="RCC1/BLIP-II"/>
    <property type="match status" value="1"/>
</dbReference>
<reference evidence="4" key="1">
    <citation type="submission" date="2021-02" db="EMBL/GenBank/DDBJ databases">
        <authorList>
            <person name="Dougan E. K."/>
            <person name="Rhodes N."/>
            <person name="Thang M."/>
            <person name="Chan C."/>
        </authorList>
    </citation>
    <scope>NUCLEOTIDE SEQUENCE</scope>
</reference>
<proteinExistence type="predicted"/>
<evidence type="ECO:0000256" key="1">
    <source>
        <dbReference type="ARBA" id="ARBA00023157"/>
    </source>
</evidence>
<dbReference type="InterPro" id="IPR000408">
    <property type="entry name" value="Reg_chr_condens"/>
</dbReference>
<dbReference type="SUPFAM" id="SSF56487">
    <property type="entry name" value="SRCR-like"/>
    <property type="match status" value="1"/>
</dbReference>
<dbReference type="InterPro" id="IPR051553">
    <property type="entry name" value="Ran_GTPase-activating"/>
</dbReference>
<keyword evidence="1" id="KW-1015">Disulfide bond</keyword>
<dbReference type="Gene3D" id="2.130.10.30">
    <property type="entry name" value="Regulator of chromosome condensation 1/beta-lactamase-inhibitor protein II"/>
    <property type="match status" value="2"/>
</dbReference>
<dbReference type="InterPro" id="IPR036772">
    <property type="entry name" value="SRCR-like_dom_sf"/>
</dbReference>
<feature type="repeat" description="RCC1" evidence="2">
    <location>
        <begin position="592"/>
        <end position="643"/>
    </location>
</feature>
<feature type="repeat" description="RCC1" evidence="2">
    <location>
        <begin position="446"/>
        <end position="505"/>
    </location>
</feature>
<gene>
    <name evidence="4" type="primary">UVR8</name>
    <name evidence="4" type="ORF">SPIL2461_LOCUS383</name>
</gene>
<dbReference type="InterPro" id="IPR009091">
    <property type="entry name" value="RCC1/BLIP-II"/>
</dbReference>
<dbReference type="Proteomes" id="UP000649617">
    <property type="component" value="Unassembled WGS sequence"/>
</dbReference>
<dbReference type="GO" id="GO:0016020">
    <property type="term" value="C:membrane"/>
    <property type="evidence" value="ECO:0007669"/>
    <property type="project" value="InterPro"/>
</dbReference>
<dbReference type="GO" id="GO:0005737">
    <property type="term" value="C:cytoplasm"/>
    <property type="evidence" value="ECO:0007669"/>
    <property type="project" value="TreeGrafter"/>
</dbReference>
<dbReference type="PROSITE" id="PS50012">
    <property type="entry name" value="RCC1_3"/>
    <property type="match status" value="4"/>
</dbReference>
<dbReference type="Pfam" id="PF13540">
    <property type="entry name" value="RCC1_2"/>
    <property type="match status" value="4"/>
</dbReference>
<keyword evidence="5" id="KW-1185">Reference proteome</keyword>
<dbReference type="PRINTS" id="PR00633">
    <property type="entry name" value="RCCNDNSATION"/>
</dbReference>
<dbReference type="EMBL" id="CAJNIZ010000268">
    <property type="protein sequence ID" value="CAE7157401.1"/>
    <property type="molecule type" value="Genomic_DNA"/>
</dbReference>
<feature type="repeat" description="RCC1" evidence="2">
    <location>
        <begin position="388"/>
        <end position="445"/>
    </location>
</feature>
<comment type="caution">
    <text evidence="4">The sequence shown here is derived from an EMBL/GenBank/DDBJ whole genome shotgun (WGS) entry which is preliminary data.</text>
</comment>
<dbReference type="PANTHER" id="PTHR45982">
    <property type="entry name" value="REGULATOR OF CHROMOSOME CONDENSATION"/>
    <property type="match status" value="1"/>
</dbReference>
<sequence>MQHTCSCQELMQSPIFAPVDGEWILYFSYNVHGQETSSWQLQSWDGAWTSIGEFSASAQVEARIAHVRLPAQSQALRFLKKSGSAVLLLSRLRLEATVDELNCDFGAADRCYWFEPPGSGWVQATGPDASSGYLQVNGSQNGSAFYLDSILIGAIYGSYTFFLRFQLVGPTAALLLQQRGGSGGDWADLATWPGVSEAPWQQLMGSLPETTRLRLLATANSTEDVIRIQTFEVQNIAFSTDIGCGFEGDFCGWQGPWSSSAARTDGVPPFRGETFAYIPQAQWGTLEAILASPFFPNKGEVVDLAFAYRMMGWELYSLEVKLRLPEATQQIRFRGYLHAAMNGGCGFCSNAVDIAIDDIFILAMKVAVPPSVAVHPGHQLHMCVVAFGLLKCFGHNDDGQLGYGHVENLGDDPLEVGVGLPTVNLGSEVVEACVGHSHSCAMLREGRLKCWGNGHYGQHGGGSTATIGDEPNEVDERLPAVNLGSGAKVAQIACGFHHTCAVLHGGTVKCFGSNEWGQLGLGDTQLGPQSELQVEACCGSCILCASASLWLRNRGTASHEMGDALPAVNLGNARITQLVLGYLCTCALSEAGKVLCWGRLTPGAPVLGNEPGEMGDQLPVLDFGLPVTQLAAGWYHVCALLSDGRVRCWGGNPYGQLGLGDTVTRLTPVSDVDLGTGMMATKIAAGGHHSCAVLQDETLQCWGWNTYGQLGVGHTNNIGDNSGEMGDALVRTSAGRVHAAHPGGKHTCALQTDEAMFCFGYGNSGTLGLGRTDHVGDNPDELGGAALLPPLFLPQTPGQELEQVRLSSASSSDMNGWLEVLHNGSSALICDDGFDVAAATVACKDRRGKKLTCAGWKGLEASFLLVYASIKES</sequence>
<name>A0A812IT06_SYMPI</name>
<dbReference type="PANTHER" id="PTHR45982:SF1">
    <property type="entry name" value="REGULATOR OF CHROMOSOME CONDENSATION"/>
    <property type="match status" value="1"/>
</dbReference>
<accession>A0A812IT06</accession>
<evidence type="ECO:0000313" key="5">
    <source>
        <dbReference type="Proteomes" id="UP000649617"/>
    </source>
</evidence>
<feature type="domain" description="SRCR" evidence="3">
    <location>
        <begin position="804"/>
        <end position="845"/>
    </location>
</feature>
<evidence type="ECO:0000259" key="3">
    <source>
        <dbReference type="PROSITE" id="PS50287"/>
    </source>
</evidence>
<dbReference type="OrthoDB" id="10253607at2759"/>
<evidence type="ECO:0000313" key="4">
    <source>
        <dbReference type="EMBL" id="CAE7157401.1"/>
    </source>
</evidence>
<protein>
    <submittedName>
        <fullName evidence="4">UVR8 protein</fullName>
    </submittedName>
</protein>
<dbReference type="Gene3D" id="3.10.250.10">
    <property type="entry name" value="SRCR-like domain"/>
    <property type="match status" value="1"/>
</dbReference>
<dbReference type="PROSITE" id="PS50287">
    <property type="entry name" value="SRCR_2"/>
    <property type="match status" value="1"/>
</dbReference>
<dbReference type="AlphaFoldDB" id="A0A812IT06"/>
<feature type="repeat" description="RCC1" evidence="2">
    <location>
        <begin position="644"/>
        <end position="696"/>
    </location>
</feature>